<proteinExistence type="predicted"/>
<evidence type="ECO:0008006" key="3">
    <source>
        <dbReference type="Google" id="ProtNLM"/>
    </source>
</evidence>
<reference evidence="2" key="1">
    <citation type="journal article" date="2019" name="Int. J. Syst. Evol. Microbiol.">
        <title>The Global Catalogue of Microorganisms (GCM) 10K type strain sequencing project: providing services to taxonomists for standard genome sequencing and annotation.</title>
        <authorList>
            <consortium name="The Broad Institute Genomics Platform"/>
            <consortium name="The Broad Institute Genome Sequencing Center for Infectious Disease"/>
            <person name="Wu L."/>
            <person name="Ma J."/>
        </authorList>
    </citation>
    <scope>NUCLEOTIDE SEQUENCE [LARGE SCALE GENOMIC DNA]</scope>
    <source>
        <strain evidence="2">CECT 7477</strain>
    </source>
</reference>
<name>A0ABV8JSV0_9FLAO</name>
<sequence length="79" mass="9089">MVIKELYLDKDVISTLEAEAKRQNRSLKNYLEHLAIEQAKKLETPSKEYGDMMDGMLKRLENGEVEFSGLEEVMARNGL</sequence>
<evidence type="ECO:0000313" key="1">
    <source>
        <dbReference type="EMBL" id="MFC4094825.1"/>
    </source>
</evidence>
<protein>
    <recommendedName>
        <fullName evidence="3">Antitoxin</fullName>
    </recommendedName>
</protein>
<dbReference type="EMBL" id="JBHSAW010000003">
    <property type="protein sequence ID" value="MFC4094825.1"/>
    <property type="molecule type" value="Genomic_DNA"/>
</dbReference>
<dbReference type="RefSeq" id="WP_192462252.1">
    <property type="nucleotide sequence ID" value="NZ_JACYFJ010000003.1"/>
</dbReference>
<dbReference type="Proteomes" id="UP001595814">
    <property type="component" value="Unassembled WGS sequence"/>
</dbReference>
<accession>A0ABV8JSV0</accession>
<comment type="caution">
    <text evidence="1">The sequence shown here is derived from an EMBL/GenBank/DDBJ whole genome shotgun (WGS) entry which is preliminary data.</text>
</comment>
<gene>
    <name evidence="1" type="ORF">ACFOUT_03000</name>
</gene>
<evidence type="ECO:0000313" key="2">
    <source>
        <dbReference type="Proteomes" id="UP001595814"/>
    </source>
</evidence>
<organism evidence="1 2">
    <name type="scientific">Euzebyella saccharophila</name>
    <dbReference type="NCBI Taxonomy" id="679664"/>
    <lineage>
        <taxon>Bacteria</taxon>
        <taxon>Pseudomonadati</taxon>
        <taxon>Bacteroidota</taxon>
        <taxon>Flavobacteriia</taxon>
        <taxon>Flavobacteriales</taxon>
        <taxon>Flavobacteriaceae</taxon>
        <taxon>Euzebyella</taxon>
    </lineage>
</organism>
<keyword evidence="2" id="KW-1185">Reference proteome</keyword>